<protein>
    <submittedName>
        <fullName evidence="1">Uncharacterized protein</fullName>
    </submittedName>
</protein>
<dbReference type="AlphaFoldDB" id="A0A392P7B7"/>
<dbReference type="EMBL" id="LXQA010064909">
    <property type="protein sequence ID" value="MCI07300.1"/>
    <property type="molecule type" value="Genomic_DNA"/>
</dbReference>
<name>A0A392P7B7_9FABA</name>
<organism evidence="1 2">
    <name type="scientific">Trifolium medium</name>
    <dbReference type="NCBI Taxonomy" id="97028"/>
    <lineage>
        <taxon>Eukaryota</taxon>
        <taxon>Viridiplantae</taxon>
        <taxon>Streptophyta</taxon>
        <taxon>Embryophyta</taxon>
        <taxon>Tracheophyta</taxon>
        <taxon>Spermatophyta</taxon>
        <taxon>Magnoliopsida</taxon>
        <taxon>eudicotyledons</taxon>
        <taxon>Gunneridae</taxon>
        <taxon>Pentapetalae</taxon>
        <taxon>rosids</taxon>
        <taxon>fabids</taxon>
        <taxon>Fabales</taxon>
        <taxon>Fabaceae</taxon>
        <taxon>Papilionoideae</taxon>
        <taxon>50 kb inversion clade</taxon>
        <taxon>NPAAA clade</taxon>
        <taxon>Hologalegina</taxon>
        <taxon>IRL clade</taxon>
        <taxon>Trifolieae</taxon>
        <taxon>Trifolium</taxon>
    </lineage>
</organism>
<feature type="non-terminal residue" evidence="1">
    <location>
        <position position="1"/>
    </location>
</feature>
<dbReference type="Proteomes" id="UP000265520">
    <property type="component" value="Unassembled WGS sequence"/>
</dbReference>
<accession>A0A392P7B7</accession>
<comment type="caution">
    <text evidence="1">The sequence shown here is derived from an EMBL/GenBank/DDBJ whole genome shotgun (WGS) entry which is preliminary data.</text>
</comment>
<proteinExistence type="predicted"/>
<evidence type="ECO:0000313" key="1">
    <source>
        <dbReference type="EMBL" id="MCI07300.1"/>
    </source>
</evidence>
<evidence type="ECO:0000313" key="2">
    <source>
        <dbReference type="Proteomes" id="UP000265520"/>
    </source>
</evidence>
<reference evidence="1 2" key="1">
    <citation type="journal article" date="2018" name="Front. Plant Sci.">
        <title>Red Clover (Trifolium pratense) and Zigzag Clover (T. medium) - A Picture of Genomic Similarities and Differences.</title>
        <authorList>
            <person name="Dluhosova J."/>
            <person name="Istvanek J."/>
            <person name="Nedelnik J."/>
            <person name="Repkova J."/>
        </authorList>
    </citation>
    <scope>NUCLEOTIDE SEQUENCE [LARGE SCALE GENOMIC DNA]</scope>
    <source>
        <strain evidence="2">cv. 10/8</strain>
        <tissue evidence="1">Leaf</tissue>
    </source>
</reference>
<keyword evidence="2" id="KW-1185">Reference proteome</keyword>
<sequence length="62" mass="7142">VGDRWVESVSEVRAEIVDYFTNHFSESMNNRPTLDGIEFQGVDPVEVLALSHLPQLRLRRLC</sequence>